<dbReference type="EMBL" id="AP018553">
    <property type="protein sequence ID" value="BBD72349.1"/>
    <property type="molecule type" value="Genomic_DNA"/>
</dbReference>
<accession>A0A348B2E7</accession>
<dbReference type="Proteomes" id="UP000276741">
    <property type="component" value="Chromosome"/>
</dbReference>
<proteinExistence type="inferred from homology"/>
<keyword evidence="3" id="KW-0575">Peroxidase</keyword>
<dbReference type="Proteomes" id="UP000616143">
    <property type="component" value="Unassembled WGS sequence"/>
</dbReference>
<reference evidence="13" key="4">
    <citation type="submission" date="2020-09" db="EMBL/GenBank/DDBJ databases">
        <authorList>
            <person name="Sun Q."/>
            <person name="Ohkuma M."/>
        </authorList>
    </citation>
    <scope>NUCLEOTIDE SEQUENCE</scope>
    <source>
        <strain evidence="13">JCM 31740</strain>
    </source>
</reference>
<evidence type="ECO:0000256" key="2">
    <source>
        <dbReference type="ARBA" id="ARBA00013017"/>
    </source>
</evidence>
<sequence length="164" mass="18402">MLKVATLLISEELERCVMEGQEAPDFELDSTLGRVKLSSFRGKKVVLYFFPRASTPGCTRELERFNELYEKFKQHNAEVLGVSVDSINAQKKFAQAHSAKFPLLSDPEKKVVLSYGVLSERGTSAQRVTFIIDESGKVVKVLRNLKKAEDHADQALEVITELAK</sequence>
<dbReference type="CDD" id="cd03017">
    <property type="entry name" value="PRX_BCP"/>
    <property type="match status" value="1"/>
</dbReference>
<comment type="catalytic activity">
    <reaction evidence="10">
        <text>a hydroperoxide + [thioredoxin]-dithiol = an alcohol + [thioredoxin]-disulfide + H2O</text>
        <dbReference type="Rhea" id="RHEA:62620"/>
        <dbReference type="Rhea" id="RHEA-COMP:10698"/>
        <dbReference type="Rhea" id="RHEA-COMP:10700"/>
        <dbReference type="ChEBI" id="CHEBI:15377"/>
        <dbReference type="ChEBI" id="CHEBI:29950"/>
        <dbReference type="ChEBI" id="CHEBI:30879"/>
        <dbReference type="ChEBI" id="CHEBI:35924"/>
        <dbReference type="ChEBI" id="CHEBI:50058"/>
        <dbReference type="EC" id="1.11.1.24"/>
    </reaction>
</comment>
<evidence type="ECO:0000256" key="9">
    <source>
        <dbReference type="ARBA" id="ARBA00038489"/>
    </source>
</evidence>
<name>A0A348B2E7_9CREN</name>
<evidence type="ECO:0000313" key="13">
    <source>
        <dbReference type="EMBL" id="GGT90107.1"/>
    </source>
</evidence>
<dbReference type="Gene3D" id="3.40.30.10">
    <property type="entry name" value="Glutaredoxin"/>
    <property type="match status" value="1"/>
</dbReference>
<reference evidence="14" key="2">
    <citation type="submission" date="2018-04" db="EMBL/GenBank/DDBJ databases">
        <title>Complete genome sequence of Sulfodiicoccus acidiphilus strain HS-1.</title>
        <authorList>
            <person name="Sakai H.D."/>
            <person name="Kurosawa N."/>
        </authorList>
    </citation>
    <scope>NUCLEOTIDE SEQUENCE [LARGE SCALE GENOMIC DNA]</scope>
    <source>
        <strain evidence="14">HS-1</strain>
    </source>
</reference>
<dbReference type="GO" id="GO:0008379">
    <property type="term" value="F:thioredoxin peroxidase activity"/>
    <property type="evidence" value="ECO:0007669"/>
    <property type="project" value="TreeGrafter"/>
</dbReference>
<dbReference type="InterPro" id="IPR036249">
    <property type="entry name" value="Thioredoxin-like_sf"/>
</dbReference>
<dbReference type="InterPro" id="IPR050924">
    <property type="entry name" value="Peroxiredoxin_BCP/PrxQ"/>
</dbReference>
<reference evidence="13" key="1">
    <citation type="journal article" date="2014" name="Int. J. Syst. Evol. Microbiol.">
        <title>Complete genome sequence of Corynebacterium casei LMG S-19264T (=DSM 44701T), isolated from a smear-ripened cheese.</title>
        <authorList>
            <consortium name="US DOE Joint Genome Institute (JGI-PGF)"/>
            <person name="Walter F."/>
            <person name="Albersmeier A."/>
            <person name="Kalinowski J."/>
            <person name="Ruckert C."/>
        </authorList>
    </citation>
    <scope>NUCLEOTIDE SEQUENCE</scope>
    <source>
        <strain evidence="13">JCM 31740</strain>
    </source>
</reference>
<evidence type="ECO:0000256" key="6">
    <source>
        <dbReference type="ARBA" id="ARBA00023157"/>
    </source>
</evidence>
<dbReference type="Pfam" id="PF00578">
    <property type="entry name" value="AhpC-TSA"/>
    <property type="match status" value="1"/>
</dbReference>
<evidence type="ECO:0000256" key="5">
    <source>
        <dbReference type="ARBA" id="ARBA00023002"/>
    </source>
</evidence>
<dbReference type="EC" id="1.11.1.24" evidence="2"/>
<evidence type="ECO:0000256" key="8">
    <source>
        <dbReference type="ARBA" id="ARBA00032824"/>
    </source>
</evidence>
<comment type="similarity">
    <text evidence="9">Belongs to the peroxiredoxin family. BCP/PrxQ subfamily.</text>
</comment>
<dbReference type="GO" id="GO:0005737">
    <property type="term" value="C:cytoplasm"/>
    <property type="evidence" value="ECO:0007669"/>
    <property type="project" value="TreeGrafter"/>
</dbReference>
<evidence type="ECO:0000256" key="1">
    <source>
        <dbReference type="ARBA" id="ARBA00011245"/>
    </source>
</evidence>
<keyword evidence="5" id="KW-0560">Oxidoreductase</keyword>
<feature type="domain" description="Thioredoxin" evidence="11">
    <location>
        <begin position="17"/>
        <end position="164"/>
    </location>
</feature>
<reference evidence="12" key="3">
    <citation type="journal article" date="2019" name="BMC Res. Notes">
        <title>Complete genome sequence of the Sulfodiicoccus acidiphilus strain HS-1T, the first crenarchaeon that lacks polB3, isolated from an acidic hot spring in Ohwaku-dani, Hakone, Japan.</title>
        <authorList>
            <person name="Sakai H.D."/>
            <person name="Kurosawa N."/>
        </authorList>
    </citation>
    <scope>NUCLEOTIDE SEQUENCE</scope>
    <source>
        <strain evidence="12">HS-1</strain>
    </source>
</reference>
<keyword evidence="7" id="KW-0676">Redox-active center</keyword>
<dbReference type="GO" id="GO:0034599">
    <property type="term" value="P:cellular response to oxidative stress"/>
    <property type="evidence" value="ECO:0007669"/>
    <property type="project" value="TreeGrafter"/>
</dbReference>
<gene>
    <name evidence="13" type="ORF">GCM10007116_04840</name>
    <name evidence="12" type="ORF">HS1genome_0738</name>
</gene>
<dbReference type="InterPro" id="IPR000866">
    <property type="entry name" value="AhpC/TSA"/>
</dbReference>
<dbReference type="SUPFAM" id="SSF52833">
    <property type="entry name" value="Thioredoxin-like"/>
    <property type="match status" value="1"/>
</dbReference>
<comment type="subunit">
    <text evidence="1">Monomer.</text>
</comment>
<keyword evidence="6" id="KW-1015">Disulfide bond</keyword>
<dbReference type="EMBL" id="BMQS01000004">
    <property type="protein sequence ID" value="GGT90107.1"/>
    <property type="molecule type" value="Genomic_DNA"/>
</dbReference>
<evidence type="ECO:0000256" key="10">
    <source>
        <dbReference type="ARBA" id="ARBA00049091"/>
    </source>
</evidence>
<evidence type="ECO:0000313" key="12">
    <source>
        <dbReference type="EMBL" id="BBD72349.1"/>
    </source>
</evidence>
<dbReference type="KEGG" id="sacd:HS1genome_0738"/>
<dbReference type="FunFam" id="3.40.30.10:FF:000007">
    <property type="entry name" value="Thioredoxin-dependent thiol peroxidase"/>
    <property type="match status" value="1"/>
</dbReference>
<evidence type="ECO:0000256" key="3">
    <source>
        <dbReference type="ARBA" id="ARBA00022559"/>
    </source>
</evidence>
<evidence type="ECO:0000313" key="14">
    <source>
        <dbReference type="Proteomes" id="UP000276741"/>
    </source>
</evidence>
<dbReference type="AlphaFoldDB" id="A0A348B2E7"/>
<keyword evidence="14" id="KW-1185">Reference proteome</keyword>
<evidence type="ECO:0000256" key="7">
    <source>
        <dbReference type="ARBA" id="ARBA00023284"/>
    </source>
</evidence>
<dbReference type="GO" id="GO:0045454">
    <property type="term" value="P:cell redox homeostasis"/>
    <property type="evidence" value="ECO:0007669"/>
    <property type="project" value="TreeGrafter"/>
</dbReference>
<dbReference type="PANTHER" id="PTHR42801:SF4">
    <property type="entry name" value="AHPC_TSA FAMILY PROTEIN"/>
    <property type="match status" value="1"/>
</dbReference>
<dbReference type="InterPro" id="IPR013766">
    <property type="entry name" value="Thioredoxin_domain"/>
</dbReference>
<evidence type="ECO:0000256" key="4">
    <source>
        <dbReference type="ARBA" id="ARBA00022862"/>
    </source>
</evidence>
<evidence type="ECO:0000259" key="11">
    <source>
        <dbReference type="PROSITE" id="PS51352"/>
    </source>
</evidence>
<dbReference type="PANTHER" id="PTHR42801">
    <property type="entry name" value="THIOREDOXIN-DEPENDENT PEROXIDE REDUCTASE"/>
    <property type="match status" value="1"/>
</dbReference>
<keyword evidence="4" id="KW-0049">Antioxidant</keyword>
<organism evidence="12 14">
    <name type="scientific">Sulfodiicoccus acidiphilus</name>
    <dbReference type="NCBI Taxonomy" id="1670455"/>
    <lineage>
        <taxon>Archaea</taxon>
        <taxon>Thermoproteota</taxon>
        <taxon>Thermoprotei</taxon>
        <taxon>Sulfolobales</taxon>
        <taxon>Sulfolobaceae</taxon>
        <taxon>Sulfodiicoccus</taxon>
    </lineage>
</organism>
<protein>
    <recommendedName>
        <fullName evidence="2">thioredoxin-dependent peroxiredoxin</fullName>
        <ecNumber evidence="2">1.11.1.24</ecNumber>
    </recommendedName>
    <alternativeName>
        <fullName evidence="8">Thioredoxin peroxidase</fullName>
    </alternativeName>
</protein>
<dbReference type="PROSITE" id="PS51352">
    <property type="entry name" value="THIOREDOXIN_2"/>
    <property type="match status" value="1"/>
</dbReference>